<sequence length="114" mass="12930">MKEIRNGYLDLDLLKNDNIKKYIGCVFLNAAGTPWDVFGFLNDETPVESLTFLGFNENESANICLKRRERPFDSVDDLIEGLNIGDEIYKLKLDDGLDDRDFDTSKALSINGHP</sequence>
<keyword evidence="2" id="KW-1185">Reference proteome</keyword>
<evidence type="ECO:0000313" key="1">
    <source>
        <dbReference type="EMBL" id="PKY45831.1"/>
    </source>
</evidence>
<dbReference type="EMBL" id="LLXI01000412">
    <property type="protein sequence ID" value="PKY45831.1"/>
    <property type="molecule type" value="Genomic_DNA"/>
</dbReference>
<accession>A0A2I1GGV1</accession>
<organism evidence="1 2">
    <name type="scientific">Rhizophagus irregularis</name>
    <dbReference type="NCBI Taxonomy" id="588596"/>
    <lineage>
        <taxon>Eukaryota</taxon>
        <taxon>Fungi</taxon>
        <taxon>Fungi incertae sedis</taxon>
        <taxon>Mucoromycota</taxon>
        <taxon>Glomeromycotina</taxon>
        <taxon>Glomeromycetes</taxon>
        <taxon>Glomerales</taxon>
        <taxon>Glomeraceae</taxon>
        <taxon>Rhizophagus</taxon>
    </lineage>
</organism>
<dbReference type="VEuPathDB" id="FungiDB:RhiirA1_460300"/>
<reference evidence="1 2" key="1">
    <citation type="submission" date="2015-10" db="EMBL/GenBank/DDBJ databases">
        <title>Genome analyses suggest a sexual origin of heterokaryosis in a supposedly ancient asexual fungus.</title>
        <authorList>
            <person name="Ropars J."/>
            <person name="Sedzielewska K."/>
            <person name="Noel J."/>
            <person name="Charron P."/>
            <person name="Farinelli L."/>
            <person name="Marton T."/>
            <person name="Kruger M."/>
            <person name="Pelin A."/>
            <person name="Brachmann A."/>
            <person name="Corradi N."/>
        </authorList>
    </citation>
    <scope>NUCLEOTIDE SEQUENCE [LARGE SCALE GENOMIC DNA]</scope>
    <source>
        <strain evidence="1 2">A4</strain>
    </source>
</reference>
<evidence type="ECO:0000313" key="2">
    <source>
        <dbReference type="Proteomes" id="UP000234323"/>
    </source>
</evidence>
<name>A0A2I1GGV1_9GLOM</name>
<gene>
    <name evidence="1" type="ORF">RhiirA4_460509</name>
</gene>
<dbReference type="AlphaFoldDB" id="A0A2I1GGV1"/>
<comment type="caution">
    <text evidence="1">The sequence shown here is derived from an EMBL/GenBank/DDBJ whole genome shotgun (WGS) entry which is preliminary data.</text>
</comment>
<proteinExistence type="predicted"/>
<dbReference type="Proteomes" id="UP000234323">
    <property type="component" value="Unassembled WGS sequence"/>
</dbReference>
<protein>
    <submittedName>
        <fullName evidence="1">Uncharacterized protein</fullName>
    </submittedName>
</protein>